<evidence type="ECO:0000256" key="3">
    <source>
        <dbReference type="ARBA" id="ARBA00022723"/>
    </source>
</evidence>
<keyword evidence="5" id="KW-0411">Iron-sulfur</keyword>
<evidence type="ECO:0000256" key="5">
    <source>
        <dbReference type="ARBA" id="ARBA00023014"/>
    </source>
</evidence>
<dbReference type="GO" id="GO:0046872">
    <property type="term" value="F:metal ion binding"/>
    <property type="evidence" value="ECO:0007669"/>
    <property type="project" value="UniProtKB-KW"/>
</dbReference>
<comment type="similarity">
    <text evidence="1">Belongs to the adrenodoxin/putidaredoxin family.</text>
</comment>
<name>A0A3P3VQD3_9GAMM</name>
<dbReference type="InterPro" id="IPR018298">
    <property type="entry name" value="Adrenodoxin_Fe-S_BS"/>
</dbReference>
<dbReference type="PROSITE" id="PS51085">
    <property type="entry name" value="2FE2S_FER_2"/>
    <property type="match status" value="1"/>
</dbReference>
<evidence type="ECO:0000313" key="8">
    <source>
        <dbReference type="EMBL" id="RRJ83799.1"/>
    </source>
</evidence>
<sequence length="106" mass="11192">MPLVRYITAEGNEYEAEVPVGNTIMQGAVDNMIDGILGECGGAGACATCHCFVDTDWSDKTGEAGDSEQEMLEAIPGADERSRLSCQIEVTAELDGVVVHLPAAQF</sequence>
<reference evidence="8 9" key="2">
    <citation type="submission" date="2018-12" db="EMBL/GenBank/DDBJ databases">
        <title>Simiduia agarivorans gen. nov., sp. nov., a marine, agarolytic bacterium isolated from shallow coastal water from Keelung, Taiwan.</title>
        <authorList>
            <person name="Shieh W.Y."/>
        </authorList>
    </citation>
    <scope>NUCLEOTIDE SEQUENCE [LARGE SCALE GENOMIC DNA]</scope>
    <source>
        <strain evidence="8 9">GTF-13</strain>
    </source>
</reference>
<keyword evidence="2" id="KW-0001">2Fe-2S</keyword>
<dbReference type="PROSITE" id="PS00814">
    <property type="entry name" value="ADX"/>
    <property type="match status" value="1"/>
</dbReference>
<dbReference type="GO" id="GO:0140647">
    <property type="term" value="P:P450-containing electron transport chain"/>
    <property type="evidence" value="ECO:0007669"/>
    <property type="project" value="InterPro"/>
</dbReference>
<protein>
    <submittedName>
        <fullName evidence="8">(2Fe-2S)-binding protein</fullName>
    </submittedName>
</protein>
<gene>
    <name evidence="8" type="ORF">D0544_01365</name>
</gene>
<evidence type="ECO:0000259" key="7">
    <source>
        <dbReference type="PROSITE" id="PS51085"/>
    </source>
</evidence>
<evidence type="ECO:0000256" key="4">
    <source>
        <dbReference type="ARBA" id="ARBA00023004"/>
    </source>
</evidence>
<dbReference type="Pfam" id="PF00111">
    <property type="entry name" value="Fer2"/>
    <property type="match status" value="1"/>
</dbReference>
<evidence type="ECO:0000256" key="6">
    <source>
        <dbReference type="ARBA" id="ARBA00034078"/>
    </source>
</evidence>
<evidence type="ECO:0000256" key="2">
    <source>
        <dbReference type="ARBA" id="ARBA00022714"/>
    </source>
</evidence>
<dbReference type="PRINTS" id="PR00355">
    <property type="entry name" value="ADRENODOXIN"/>
</dbReference>
<dbReference type="PANTHER" id="PTHR23426:SF65">
    <property type="entry name" value="FERREDOXIN-2, MITOCHONDRIAL"/>
    <property type="match status" value="1"/>
</dbReference>
<comment type="cofactor">
    <cofactor evidence="6">
        <name>[2Fe-2S] cluster</name>
        <dbReference type="ChEBI" id="CHEBI:190135"/>
    </cofactor>
</comment>
<evidence type="ECO:0000256" key="1">
    <source>
        <dbReference type="ARBA" id="ARBA00010914"/>
    </source>
</evidence>
<dbReference type="Gene3D" id="3.10.20.30">
    <property type="match status" value="1"/>
</dbReference>
<proteinExistence type="inferred from homology"/>
<dbReference type="InterPro" id="IPR001055">
    <property type="entry name" value="Adrenodoxin-like"/>
</dbReference>
<dbReference type="EMBL" id="QWEZ01000001">
    <property type="protein sequence ID" value="RRJ83799.1"/>
    <property type="molecule type" value="Genomic_DNA"/>
</dbReference>
<dbReference type="GO" id="GO:0009055">
    <property type="term" value="F:electron transfer activity"/>
    <property type="evidence" value="ECO:0007669"/>
    <property type="project" value="TreeGrafter"/>
</dbReference>
<dbReference type="Proteomes" id="UP000280792">
    <property type="component" value="Unassembled WGS sequence"/>
</dbReference>
<dbReference type="RefSeq" id="WP_125014116.1">
    <property type="nucleotide sequence ID" value="NZ_QWEZ01000001.1"/>
</dbReference>
<organism evidence="8 9">
    <name type="scientific">Aestuariirhabdus litorea</name>
    <dbReference type="NCBI Taxonomy" id="2528527"/>
    <lineage>
        <taxon>Bacteria</taxon>
        <taxon>Pseudomonadati</taxon>
        <taxon>Pseudomonadota</taxon>
        <taxon>Gammaproteobacteria</taxon>
        <taxon>Oceanospirillales</taxon>
        <taxon>Aestuariirhabdaceae</taxon>
        <taxon>Aestuariirhabdus</taxon>
    </lineage>
</organism>
<evidence type="ECO:0000313" key="9">
    <source>
        <dbReference type="Proteomes" id="UP000280792"/>
    </source>
</evidence>
<dbReference type="InterPro" id="IPR001041">
    <property type="entry name" value="2Fe-2S_ferredoxin-type"/>
</dbReference>
<keyword evidence="3" id="KW-0479">Metal-binding</keyword>
<reference evidence="8 9" key="1">
    <citation type="submission" date="2018-08" db="EMBL/GenBank/DDBJ databases">
        <authorList>
            <person name="Khan S.A."/>
        </authorList>
    </citation>
    <scope>NUCLEOTIDE SEQUENCE [LARGE SCALE GENOMIC DNA]</scope>
    <source>
        <strain evidence="8 9">GTF-13</strain>
    </source>
</reference>
<dbReference type="InterPro" id="IPR012675">
    <property type="entry name" value="Beta-grasp_dom_sf"/>
</dbReference>
<comment type="caution">
    <text evidence="8">The sequence shown here is derived from an EMBL/GenBank/DDBJ whole genome shotgun (WGS) entry which is preliminary data.</text>
</comment>
<keyword evidence="4" id="KW-0408">Iron</keyword>
<dbReference type="CDD" id="cd00207">
    <property type="entry name" value="fer2"/>
    <property type="match status" value="1"/>
</dbReference>
<keyword evidence="9" id="KW-1185">Reference proteome</keyword>
<dbReference type="AlphaFoldDB" id="A0A3P3VQD3"/>
<accession>A0A3P3VQD3</accession>
<feature type="domain" description="2Fe-2S ferredoxin-type" evidence="7">
    <location>
        <begin position="2"/>
        <end position="105"/>
    </location>
</feature>
<dbReference type="InterPro" id="IPR036010">
    <property type="entry name" value="2Fe-2S_ferredoxin-like_sf"/>
</dbReference>
<dbReference type="PANTHER" id="PTHR23426">
    <property type="entry name" value="FERREDOXIN/ADRENODOXIN"/>
    <property type="match status" value="1"/>
</dbReference>
<dbReference type="GO" id="GO:0051537">
    <property type="term" value="F:2 iron, 2 sulfur cluster binding"/>
    <property type="evidence" value="ECO:0007669"/>
    <property type="project" value="UniProtKB-KW"/>
</dbReference>
<dbReference type="SUPFAM" id="SSF54292">
    <property type="entry name" value="2Fe-2S ferredoxin-like"/>
    <property type="match status" value="1"/>
</dbReference>